<dbReference type="AlphaFoldDB" id="A0A644V0V8"/>
<protein>
    <submittedName>
        <fullName evidence="2">Uncharacterized protein</fullName>
    </submittedName>
</protein>
<feature type="region of interest" description="Disordered" evidence="1">
    <location>
        <begin position="294"/>
        <end position="315"/>
    </location>
</feature>
<organism evidence="2">
    <name type="scientific">bioreactor metagenome</name>
    <dbReference type="NCBI Taxonomy" id="1076179"/>
    <lineage>
        <taxon>unclassified sequences</taxon>
        <taxon>metagenomes</taxon>
        <taxon>ecological metagenomes</taxon>
    </lineage>
</organism>
<sequence length="315" mass="35016">MVGIAEKRLQRLFEPRHLVAESRGIGRKVEAAAQGNARLGRGGDGADEADRCGDRDRSADVIAPRRHQNRAPRGRRIGRLEGRLVVRRPVARGAIVAHVDPVHHLAQEGLGDILDHHVLDPHHTAVEPGQVEPEVAVTRREPPGHVDPAARAGADNRLDGDDLAIGHQLQLRSGLDPPRNMARGAHRIAGDPHRGQVARDRLHPRANPQIGARHDRRLRHRSQLLHGKQFAQLEAGAEIRVRRHQRRVHRPLVGVGACRAVLARPEIEPLRESRRHQRQPVGNRHVHLRILLVPARPPGLQRPSQRARPELDGKG</sequence>
<reference evidence="2" key="1">
    <citation type="submission" date="2019-08" db="EMBL/GenBank/DDBJ databases">
        <authorList>
            <person name="Kucharzyk K."/>
            <person name="Murdoch R.W."/>
            <person name="Higgins S."/>
            <person name="Loffler F."/>
        </authorList>
    </citation>
    <scope>NUCLEOTIDE SEQUENCE</scope>
</reference>
<evidence type="ECO:0000313" key="2">
    <source>
        <dbReference type="EMBL" id="MPL84635.1"/>
    </source>
</evidence>
<proteinExistence type="predicted"/>
<name>A0A644V0V8_9ZZZZ</name>
<evidence type="ECO:0000256" key="1">
    <source>
        <dbReference type="SAM" id="MobiDB-lite"/>
    </source>
</evidence>
<accession>A0A644V0V8</accession>
<gene>
    <name evidence="2" type="ORF">SDC9_30600</name>
</gene>
<dbReference type="EMBL" id="VSSQ01000192">
    <property type="protein sequence ID" value="MPL84635.1"/>
    <property type="molecule type" value="Genomic_DNA"/>
</dbReference>
<comment type="caution">
    <text evidence="2">The sequence shown here is derived from an EMBL/GenBank/DDBJ whole genome shotgun (WGS) entry which is preliminary data.</text>
</comment>